<evidence type="ECO:0000256" key="1">
    <source>
        <dbReference type="ARBA" id="ARBA00012452"/>
    </source>
</evidence>
<dbReference type="InterPro" id="IPR044627">
    <property type="entry name" value="DHAR1/2/3/4"/>
</dbReference>
<protein>
    <recommendedName>
        <fullName evidence="1">glutathione transferase</fullName>
        <ecNumber evidence="1">2.5.1.18</ecNumber>
    </recommendedName>
</protein>
<dbReference type="PANTHER" id="PTHR44420">
    <property type="entry name" value="GLUTATHIONE S-TRANSFERASE DHAR2-RELATED"/>
    <property type="match status" value="1"/>
</dbReference>
<evidence type="ECO:0000313" key="5">
    <source>
        <dbReference type="Proteomes" id="UP000326939"/>
    </source>
</evidence>
<dbReference type="EC" id="2.5.1.18" evidence="1"/>
<organism evidence="4 5">
    <name type="scientific">Salix brachista</name>
    <dbReference type="NCBI Taxonomy" id="2182728"/>
    <lineage>
        <taxon>Eukaryota</taxon>
        <taxon>Viridiplantae</taxon>
        <taxon>Streptophyta</taxon>
        <taxon>Embryophyta</taxon>
        <taxon>Tracheophyta</taxon>
        <taxon>Spermatophyta</taxon>
        <taxon>Magnoliopsida</taxon>
        <taxon>eudicotyledons</taxon>
        <taxon>Gunneridae</taxon>
        <taxon>Pentapetalae</taxon>
        <taxon>rosids</taxon>
        <taxon>fabids</taxon>
        <taxon>Malpighiales</taxon>
        <taxon>Salicaceae</taxon>
        <taxon>Saliceae</taxon>
        <taxon>Salix</taxon>
    </lineage>
</organism>
<gene>
    <name evidence="4" type="ORF">DKX38_005875</name>
</gene>
<dbReference type="GO" id="GO:0045174">
    <property type="term" value="F:glutathione dehydrogenase (ascorbate) activity"/>
    <property type="evidence" value="ECO:0007669"/>
    <property type="project" value="InterPro"/>
</dbReference>
<evidence type="ECO:0000256" key="3">
    <source>
        <dbReference type="ARBA" id="ARBA00047960"/>
    </source>
</evidence>
<dbReference type="PANTHER" id="PTHR44420:SF1">
    <property type="entry name" value="GLUTATHIONE S-TRANSFERASE DHAR3, CHLOROPLASTIC"/>
    <property type="match status" value="1"/>
</dbReference>
<accession>A0A5N5N1P4</accession>
<evidence type="ECO:0000313" key="4">
    <source>
        <dbReference type="EMBL" id="KAB5560918.1"/>
    </source>
</evidence>
<dbReference type="Proteomes" id="UP000326939">
    <property type="component" value="Chromosome 4"/>
</dbReference>
<dbReference type="AlphaFoldDB" id="A0A5N5N1P4"/>
<proteinExistence type="predicted"/>
<comment type="caution">
    <text evidence="4">The sequence shown here is derived from an EMBL/GenBank/DDBJ whole genome shotgun (WGS) entry which is preliminary data.</text>
</comment>
<name>A0A5N5N1P4_9ROSI</name>
<keyword evidence="2" id="KW-0808">Transferase</keyword>
<evidence type="ECO:0000256" key="2">
    <source>
        <dbReference type="ARBA" id="ARBA00022679"/>
    </source>
</evidence>
<dbReference type="GO" id="GO:0033355">
    <property type="term" value="P:ascorbate glutathione cycle"/>
    <property type="evidence" value="ECO:0007669"/>
    <property type="project" value="InterPro"/>
</dbReference>
<dbReference type="GO" id="GO:0004364">
    <property type="term" value="F:glutathione transferase activity"/>
    <property type="evidence" value="ECO:0007669"/>
    <property type="project" value="UniProtKB-EC"/>
</dbReference>
<comment type="catalytic activity">
    <reaction evidence="3">
        <text>RX + glutathione = an S-substituted glutathione + a halide anion + H(+)</text>
        <dbReference type="Rhea" id="RHEA:16437"/>
        <dbReference type="ChEBI" id="CHEBI:15378"/>
        <dbReference type="ChEBI" id="CHEBI:16042"/>
        <dbReference type="ChEBI" id="CHEBI:17792"/>
        <dbReference type="ChEBI" id="CHEBI:57925"/>
        <dbReference type="ChEBI" id="CHEBI:90779"/>
        <dbReference type="EC" id="2.5.1.18"/>
    </reaction>
</comment>
<sequence>MLWVVVTFAAWINAKIQFFIDLLFFKRGFYLGKKVSAAVMSLGPKLYHIEIALGHYENWLVLESLPCFKSYMKVSPIRLSTYINEHVLQPMNADFDHGLLPATYSNAPCYLNGSEASIRIPSLLRHLSNNHVVLFS</sequence>
<dbReference type="EMBL" id="VDCV01000004">
    <property type="protein sequence ID" value="KAB5560918.1"/>
    <property type="molecule type" value="Genomic_DNA"/>
</dbReference>
<keyword evidence="5" id="KW-1185">Reference proteome</keyword>
<dbReference type="Gene3D" id="1.20.1050.10">
    <property type="match status" value="1"/>
</dbReference>
<reference evidence="5" key="1">
    <citation type="journal article" date="2019" name="Gigascience">
        <title>De novo genome assembly of the endangered Acer yangbiense, a plant species with extremely small populations endemic to Yunnan Province, China.</title>
        <authorList>
            <person name="Yang J."/>
            <person name="Wariss H.M."/>
            <person name="Tao L."/>
            <person name="Zhang R."/>
            <person name="Yun Q."/>
            <person name="Hollingsworth P."/>
            <person name="Dao Z."/>
            <person name="Luo G."/>
            <person name="Guo H."/>
            <person name="Ma Y."/>
            <person name="Sun W."/>
        </authorList>
    </citation>
    <scope>NUCLEOTIDE SEQUENCE [LARGE SCALE GENOMIC DNA]</scope>
    <source>
        <strain evidence="5">cv. br00</strain>
    </source>
</reference>